<name>A0A931G387_9MICC</name>
<evidence type="ECO:0000313" key="2">
    <source>
        <dbReference type="Proteomes" id="UP000655366"/>
    </source>
</evidence>
<dbReference type="AlphaFoldDB" id="A0A931G387"/>
<keyword evidence="2" id="KW-1185">Reference proteome</keyword>
<dbReference type="Proteomes" id="UP000655366">
    <property type="component" value="Unassembled WGS sequence"/>
</dbReference>
<evidence type="ECO:0000313" key="1">
    <source>
        <dbReference type="EMBL" id="MBG0738386.1"/>
    </source>
</evidence>
<reference evidence="1 2" key="1">
    <citation type="submission" date="2020-11" db="EMBL/GenBank/DDBJ databases">
        <title>Arthrobacter antarcticus sp. nov., isolated from Antarctic Soil.</title>
        <authorList>
            <person name="Li J."/>
        </authorList>
    </citation>
    <scope>NUCLEOTIDE SEQUENCE [LARGE SCALE GENOMIC DNA]</scope>
    <source>
        <strain evidence="1 2">Z1-20</strain>
    </source>
</reference>
<accession>A0A931G387</accession>
<dbReference type="RefSeq" id="WP_196395328.1">
    <property type="nucleotide sequence ID" value="NZ_JADNYM010000003.1"/>
</dbReference>
<dbReference type="EMBL" id="JADNYM010000003">
    <property type="protein sequence ID" value="MBG0738386.1"/>
    <property type="molecule type" value="Genomic_DNA"/>
</dbReference>
<proteinExistence type="predicted"/>
<protein>
    <submittedName>
        <fullName evidence="1">Uncharacterized protein</fullName>
    </submittedName>
</protein>
<organism evidence="1 2">
    <name type="scientific">Arthrobacter terrae</name>
    <dbReference type="NCBI Taxonomy" id="2935737"/>
    <lineage>
        <taxon>Bacteria</taxon>
        <taxon>Bacillati</taxon>
        <taxon>Actinomycetota</taxon>
        <taxon>Actinomycetes</taxon>
        <taxon>Micrococcales</taxon>
        <taxon>Micrococcaceae</taxon>
        <taxon>Arthrobacter</taxon>
    </lineage>
</organism>
<sequence>MSFSPMNHWTEHNIRIHTFTCVLALQAAHLMRPEARNAANTTAFATCSIGSPASTKP</sequence>
<comment type="caution">
    <text evidence="1">The sequence shown here is derived from an EMBL/GenBank/DDBJ whole genome shotgun (WGS) entry which is preliminary data.</text>
</comment>
<gene>
    <name evidence="1" type="ORF">IV500_02940</name>
</gene>